<proteinExistence type="predicted"/>
<name>A0ABS3WLS6_9ACTN</name>
<dbReference type="InterPro" id="IPR019692">
    <property type="entry name" value="CFP-6_PH"/>
</dbReference>
<evidence type="ECO:0000259" key="2">
    <source>
        <dbReference type="Pfam" id="PF10756"/>
    </source>
</evidence>
<evidence type="ECO:0000256" key="1">
    <source>
        <dbReference type="SAM" id="MobiDB-lite"/>
    </source>
</evidence>
<evidence type="ECO:0000313" key="3">
    <source>
        <dbReference type="EMBL" id="MBO8184070.1"/>
    </source>
</evidence>
<feature type="region of interest" description="Disordered" evidence="1">
    <location>
        <begin position="139"/>
        <end position="162"/>
    </location>
</feature>
<keyword evidence="4" id="KW-1185">Reference proteome</keyword>
<dbReference type="Pfam" id="PF10756">
    <property type="entry name" value="bPH_6"/>
    <property type="match status" value="1"/>
</dbReference>
<dbReference type="EMBL" id="JAFFZN010000001">
    <property type="protein sequence ID" value="MBO8184070.1"/>
    <property type="molecule type" value="Genomic_DNA"/>
</dbReference>
<reference evidence="3 4" key="1">
    <citation type="submission" date="2021-02" db="EMBL/GenBank/DDBJ databases">
        <title>Streptomyces spirodelae sp. nov., isolated from duckweed.</title>
        <authorList>
            <person name="Saimee Y."/>
            <person name="Duangmal K."/>
        </authorList>
    </citation>
    <scope>NUCLEOTIDE SEQUENCE [LARGE SCALE GENOMIC DNA]</scope>
    <source>
        <strain evidence="3 4">DW4-2</strain>
    </source>
</reference>
<dbReference type="Proteomes" id="UP001518976">
    <property type="component" value="Unassembled WGS sequence"/>
</dbReference>
<evidence type="ECO:0000313" key="4">
    <source>
        <dbReference type="Proteomes" id="UP001518976"/>
    </source>
</evidence>
<dbReference type="RefSeq" id="WP_209262882.1">
    <property type="nucleotide sequence ID" value="NZ_JAFFZN010000001.1"/>
</dbReference>
<sequence length="196" mass="21352">MAVLPKVVLRHRARCALWSLASTGIAVTAGVSGWAELTMDRPGPWKLAGDLAVWVVLLTVCWRFTGRRVVLGPEGVVLVGVVRVRRVEWPQVAEVELAHRMTGAGPQGRWRIALLLHDGTRRWAPGFLTGSMYRGEPEFGPGDRSRYGRVHTDSANPPDDAPAEMVRLHRELRGYWLSTGFGNGPVEGAATAGDGP</sequence>
<feature type="domain" description="Low molecular weight protein antigen 6 PH" evidence="2">
    <location>
        <begin position="68"/>
        <end position="131"/>
    </location>
</feature>
<accession>A0ABS3WLS6</accession>
<gene>
    <name evidence="3" type="ORF">JW592_01005</name>
</gene>
<organism evidence="3 4">
    <name type="scientific">Streptomyces spirodelae</name>
    <dbReference type="NCBI Taxonomy" id="2812904"/>
    <lineage>
        <taxon>Bacteria</taxon>
        <taxon>Bacillati</taxon>
        <taxon>Actinomycetota</taxon>
        <taxon>Actinomycetes</taxon>
        <taxon>Kitasatosporales</taxon>
        <taxon>Streptomycetaceae</taxon>
        <taxon>Streptomyces</taxon>
    </lineage>
</organism>
<feature type="compositionally biased region" description="Basic and acidic residues" evidence="1">
    <location>
        <begin position="139"/>
        <end position="152"/>
    </location>
</feature>
<comment type="caution">
    <text evidence="3">The sequence shown here is derived from an EMBL/GenBank/DDBJ whole genome shotgun (WGS) entry which is preliminary data.</text>
</comment>
<protein>
    <submittedName>
        <fullName evidence="3">PH domain-containing protein</fullName>
    </submittedName>
</protein>